<reference evidence="2" key="1">
    <citation type="submission" date="2020-11" db="EMBL/GenBank/DDBJ databases">
        <authorList>
            <person name="Tran Van P."/>
        </authorList>
    </citation>
    <scope>NUCLEOTIDE SEQUENCE</scope>
</reference>
<evidence type="ECO:0000313" key="2">
    <source>
        <dbReference type="EMBL" id="CAD7240119.1"/>
    </source>
</evidence>
<gene>
    <name evidence="2" type="ORF">DSTB1V02_LOCUS156</name>
</gene>
<feature type="compositionally biased region" description="Polar residues" evidence="1">
    <location>
        <begin position="184"/>
        <end position="193"/>
    </location>
</feature>
<dbReference type="Pfam" id="PF13671">
    <property type="entry name" value="AAA_33"/>
    <property type="match status" value="1"/>
</dbReference>
<dbReference type="InterPro" id="IPR027417">
    <property type="entry name" value="P-loop_NTPase"/>
</dbReference>
<feature type="compositionally biased region" description="Polar residues" evidence="1">
    <location>
        <begin position="368"/>
        <end position="383"/>
    </location>
</feature>
<organism evidence="2">
    <name type="scientific">Darwinula stevensoni</name>
    <dbReference type="NCBI Taxonomy" id="69355"/>
    <lineage>
        <taxon>Eukaryota</taxon>
        <taxon>Metazoa</taxon>
        <taxon>Ecdysozoa</taxon>
        <taxon>Arthropoda</taxon>
        <taxon>Crustacea</taxon>
        <taxon>Oligostraca</taxon>
        <taxon>Ostracoda</taxon>
        <taxon>Podocopa</taxon>
        <taxon>Podocopida</taxon>
        <taxon>Darwinulocopina</taxon>
        <taxon>Darwinuloidea</taxon>
        <taxon>Darwinulidae</taxon>
        <taxon>Darwinula</taxon>
    </lineage>
</organism>
<evidence type="ECO:0000313" key="3">
    <source>
        <dbReference type="Proteomes" id="UP000677054"/>
    </source>
</evidence>
<name>A0A7R8WXQ4_9CRUS</name>
<dbReference type="PANTHER" id="PTHR13308">
    <property type="entry name" value="NEDD4-BINDING PROTEIN 2-LIKE 1"/>
    <property type="match status" value="1"/>
</dbReference>
<dbReference type="SUPFAM" id="SSF52540">
    <property type="entry name" value="P-loop containing nucleoside triphosphate hydrolases"/>
    <property type="match status" value="1"/>
</dbReference>
<feature type="region of interest" description="Disordered" evidence="1">
    <location>
        <begin position="269"/>
        <end position="311"/>
    </location>
</feature>
<dbReference type="Proteomes" id="UP000677054">
    <property type="component" value="Unassembled WGS sequence"/>
</dbReference>
<evidence type="ECO:0000256" key="1">
    <source>
        <dbReference type="SAM" id="MobiDB-lite"/>
    </source>
</evidence>
<dbReference type="EMBL" id="LR899526">
    <property type="protein sequence ID" value="CAD7240119.1"/>
    <property type="molecule type" value="Genomic_DNA"/>
</dbReference>
<dbReference type="InterPro" id="IPR026302">
    <property type="entry name" value="NEDD4-bd_p2"/>
</dbReference>
<feature type="region of interest" description="Disordered" evidence="1">
    <location>
        <begin position="335"/>
        <end position="383"/>
    </location>
</feature>
<proteinExistence type="predicted"/>
<dbReference type="PANTHER" id="PTHR13308:SF40">
    <property type="entry name" value="NEDD4-BINDING PROTEIN 2-LIKE 1"/>
    <property type="match status" value="1"/>
</dbReference>
<protein>
    <recommendedName>
        <fullName evidence="4">NEDD4-binding protein 2-like 1</fullName>
    </recommendedName>
</protein>
<feature type="region of interest" description="Disordered" evidence="1">
    <location>
        <begin position="168"/>
        <end position="204"/>
    </location>
</feature>
<dbReference type="AlphaFoldDB" id="A0A7R8WXQ4"/>
<dbReference type="Gene3D" id="3.40.50.300">
    <property type="entry name" value="P-loop containing nucleotide triphosphate hydrolases"/>
    <property type="match status" value="1"/>
</dbReference>
<evidence type="ECO:0008006" key="4">
    <source>
        <dbReference type="Google" id="ProtNLM"/>
    </source>
</evidence>
<accession>A0A7R8WXQ4</accession>
<keyword evidence="3" id="KW-1185">Reference proteome</keyword>
<dbReference type="OrthoDB" id="3231855at2759"/>
<dbReference type="EMBL" id="CAJPEV010000009">
    <property type="protein sequence ID" value="CAG0878633.1"/>
    <property type="molecule type" value="Genomic_DNA"/>
</dbReference>
<sequence length="383" mass="42654">MLLLRGCPGSGKTILAKSLKGNGVIHSKDDFFVDQSGDYSFSFDFLDQAHQWNEKCAEESMKKGISPVIIDNTNIETWEMVPYVRLAQLYGYDVMIMEPHTPWKYNVQELSRRNKHGVSRATIRSMLKRYESTTVENLLERASAKNGVESSEEKDCVASLGLFQTSESSSSSQRLDMSDPWQVASGSAGSNKSDGPLPQHEAIRNKDLGVSASLSSMSGDTEVLRDQFSNMGIFSAEQSTNKYVESWIQTNFDKDPETSWLSDTESLEQINKNPLPPNRPWIPKFQRKSARRSATDRIHRSASSGNCSHPKDIFVLSHEKSSSTSWDCVPTPGISWEESHVSKGTGKHPSQSSSALSDCPLPERIKSSRTQKPQNFDSSEASL</sequence>